<evidence type="ECO:0000313" key="12">
    <source>
        <dbReference type="EMBL" id="TFE69619.1"/>
    </source>
</evidence>
<dbReference type="NCBIfam" id="TIGR01347">
    <property type="entry name" value="sucB"/>
    <property type="match status" value="1"/>
</dbReference>
<dbReference type="InterPro" id="IPR050537">
    <property type="entry name" value="2-oxoacid_dehydrogenase"/>
</dbReference>
<evidence type="ECO:0000256" key="3">
    <source>
        <dbReference type="ARBA" id="ARBA00005145"/>
    </source>
</evidence>
<keyword evidence="8" id="KW-0012">Acyltransferase</keyword>
<dbReference type="Proteomes" id="UP000297713">
    <property type="component" value="Unassembled WGS sequence"/>
</dbReference>
<reference evidence="12 13" key="1">
    <citation type="submission" date="2016-05" db="EMBL/GenBank/DDBJ databases">
        <title>Diversity and Homogeneity among Thermoacidophilic Verrucomicrobia Methanotrophs Linked with Geographical Origin.</title>
        <authorList>
            <person name="Erikstad H.-A."/>
            <person name="Smestad N.B."/>
            <person name="Ceballos R.M."/>
            <person name="Birkeland N.-K."/>
        </authorList>
    </citation>
    <scope>NUCLEOTIDE SEQUENCE [LARGE SCALE GENOMIC DNA]</scope>
    <source>
        <strain evidence="12 13">Phi</strain>
    </source>
</reference>
<evidence type="ECO:0000256" key="4">
    <source>
        <dbReference type="ARBA" id="ARBA00007317"/>
    </source>
</evidence>
<evidence type="ECO:0000256" key="1">
    <source>
        <dbReference type="ARBA" id="ARBA00001938"/>
    </source>
</evidence>
<dbReference type="CDD" id="cd06849">
    <property type="entry name" value="lipoyl_domain"/>
    <property type="match status" value="1"/>
</dbReference>
<dbReference type="Pfam" id="PF00364">
    <property type="entry name" value="Biotin_lipoyl"/>
    <property type="match status" value="1"/>
</dbReference>
<name>A0A4Y8PEP3_9BACT</name>
<dbReference type="InterPro" id="IPR000089">
    <property type="entry name" value="Biotin_lipoyl"/>
</dbReference>
<dbReference type="GO" id="GO:0045252">
    <property type="term" value="C:oxoglutarate dehydrogenase complex"/>
    <property type="evidence" value="ECO:0007669"/>
    <property type="project" value="UniProtKB-UniRule"/>
</dbReference>
<dbReference type="AlphaFoldDB" id="A0A4Y8PEP3"/>
<dbReference type="Gene3D" id="3.30.559.10">
    <property type="entry name" value="Chloramphenicol acetyltransferase-like domain"/>
    <property type="match status" value="1"/>
</dbReference>
<keyword evidence="12" id="KW-0670">Pyruvate</keyword>
<comment type="pathway">
    <text evidence="3">Amino-acid degradation; L-lysine degradation via saccharopine pathway; glutaryl-CoA from L-lysine: step 6/6.</text>
</comment>
<dbReference type="SUPFAM" id="SSF52777">
    <property type="entry name" value="CoA-dependent acyltransferases"/>
    <property type="match status" value="1"/>
</dbReference>
<keyword evidence="13" id="KW-1185">Reference proteome</keyword>
<dbReference type="GO" id="GO:0004149">
    <property type="term" value="F:dihydrolipoyllysine-residue succinyltransferase activity"/>
    <property type="evidence" value="ECO:0007669"/>
    <property type="project" value="UniProtKB-UniRule"/>
</dbReference>
<dbReference type="RefSeq" id="WP_134439804.1">
    <property type="nucleotide sequence ID" value="NZ_LXQC01000124.1"/>
</dbReference>
<dbReference type="PANTHER" id="PTHR43416">
    <property type="entry name" value="DIHYDROLIPOYLLYSINE-RESIDUE SUCCINYLTRANSFERASE COMPONENT OF 2-OXOGLUTARATE DEHYDROGENASE COMPLEX, MITOCHONDRIAL-RELATED"/>
    <property type="match status" value="1"/>
</dbReference>
<dbReference type="UniPathway" id="UPA00868">
    <property type="reaction ID" value="UER00840"/>
</dbReference>
<organism evidence="12 13">
    <name type="scientific">Methylacidiphilum caldifontis</name>
    <dbReference type="NCBI Taxonomy" id="2795386"/>
    <lineage>
        <taxon>Bacteria</taxon>
        <taxon>Pseudomonadati</taxon>
        <taxon>Verrucomicrobiota</taxon>
        <taxon>Methylacidiphilae</taxon>
        <taxon>Methylacidiphilales</taxon>
        <taxon>Methylacidiphilaceae</taxon>
        <taxon>Methylacidiphilum (ex Ratnadevi et al. 2023)</taxon>
    </lineage>
</organism>
<protein>
    <recommendedName>
        <fullName evidence="10">Dihydrolipoyllysine-residue succinyltransferase</fullName>
        <ecNumber evidence="10">2.3.1.61</ecNumber>
    </recommendedName>
</protein>
<dbReference type="InterPro" id="IPR006255">
    <property type="entry name" value="SucB"/>
</dbReference>
<dbReference type="GO" id="GO:0005829">
    <property type="term" value="C:cytosol"/>
    <property type="evidence" value="ECO:0007669"/>
    <property type="project" value="TreeGrafter"/>
</dbReference>
<dbReference type="Pfam" id="PF00198">
    <property type="entry name" value="2-oxoacid_dh"/>
    <property type="match status" value="1"/>
</dbReference>
<dbReference type="OrthoDB" id="9805770at2"/>
<sequence length="412" mass="46176">MAIDIKMPSVGESIESGIVGKWIKKEGQKVQPGEALCEIETEKITTEVYAEQEGILHILVEEGKEVKVGQVIAQLEEVVQKVAEEIQTQLPAEREEKKADLISEPTLEEPKETLELERKEEVIEKTPFKEPLKQPARMTREESLRHLTLEEEEIKEEIKEKKEITAKPQTQKEVQPQAWELRGVRKPMSPLRMKIAQRLLEAHVGTAHLTTFNEVDMSTIIELRKNYGKRFEEKYGVKLGFMSFVVRAVVEALKKIPEVGARIEGQELVYPLTLDLGIAVSTERGLIVPVLRGAENLSFDEIERGILDLAQKARNGKISLEDIEGGVFTITNGGIFGSLLSTPIINPPQSGILGMHAIKERPVAVGGKVEIRPMMYLALTYDHRVIDGKEAISFLVLIKEFLEQPASILLGL</sequence>
<evidence type="ECO:0000256" key="10">
    <source>
        <dbReference type="NCBIfam" id="TIGR01347"/>
    </source>
</evidence>
<dbReference type="GO" id="GO:0033512">
    <property type="term" value="P:L-lysine catabolic process to acetyl-CoA via saccharopine"/>
    <property type="evidence" value="ECO:0007669"/>
    <property type="project" value="UniProtKB-UniPathway"/>
</dbReference>
<dbReference type="InterPro" id="IPR001078">
    <property type="entry name" value="2-oxoacid_DH_actylTfrase"/>
</dbReference>
<dbReference type="InterPro" id="IPR011053">
    <property type="entry name" value="Single_hybrid_motif"/>
</dbReference>
<comment type="similarity">
    <text evidence="4">Belongs to the 2-oxoacid dehydrogenase family.</text>
</comment>
<dbReference type="SUPFAM" id="SSF51230">
    <property type="entry name" value="Single hybrid motif"/>
    <property type="match status" value="1"/>
</dbReference>
<evidence type="ECO:0000313" key="13">
    <source>
        <dbReference type="Proteomes" id="UP000297713"/>
    </source>
</evidence>
<dbReference type="PROSITE" id="PS00189">
    <property type="entry name" value="LIPOYL"/>
    <property type="match status" value="1"/>
</dbReference>
<gene>
    <name evidence="12" type="ORF">A7Q10_07195</name>
</gene>
<dbReference type="EC" id="2.3.1.61" evidence="10"/>
<dbReference type="PROSITE" id="PS50968">
    <property type="entry name" value="BIOTINYL_LIPOYL"/>
    <property type="match status" value="1"/>
</dbReference>
<comment type="function">
    <text evidence="2">E2 component of the 2-oxoglutarate dehydrogenase (OGDH) complex which catalyzes the second step in the conversion of 2-oxoglutarate to succinyl-CoA and CO(2).</text>
</comment>
<dbReference type="PANTHER" id="PTHR43416:SF5">
    <property type="entry name" value="DIHYDROLIPOYLLYSINE-RESIDUE SUCCINYLTRANSFERASE COMPONENT OF 2-OXOGLUTARATE DEHYDROGENASE COMPLEX, MITOCHONDRIAL"/>
    <property type="match status" value="1"/>
</dbReference>
<evidence type="ECO:0000259" key="11">
    <source>
        <dbReference type="PROSITE" id="PS50968"/>
    </source>
</evidence>
<feature type="domain" description="Lipoyl-binding" evidence="11">
    <location>
        <begin position="2"/>
        <end position="76"/>
    </location>
</feature>
<keyword evidence="7" id="KW-0450">Lipoyl</keyword>
<evidence type="ECO:0000256" key="5">
    <source>
        <dbReference type="ARBA" id="ARBA00022532"/>
    </source>
</evidence>
<evidence type="ECO:0000256" key="7">
    <source>
        <dbReference type="ARBA" id="ARBA00022823"/>
    </source>
</evidence>
<keyword evidence="5" id="KW-0816">Tricarboxylic acid cycle</keyword>
<comment type="catalytic activity">
    <reaction evidence="9">
        <text>N(6)-[(R)-dihydrolipoyl]-L-lysyl-[protein] + succinyl-CoA = N(6)-[(R)-S(8)-succinyldihydrolipoyl]-L-lysyl-[protein] + CoA</text>
        <dbReference type="Rhea" id="RHEA:15213"/>
        <dbReference type="Rhea" id="RHEA-COMP:10475"/>
        <dbReference type="Rhea" id="RHEA-COMP:20092"/>
        <dbReference type="ChEBI" id="CHEBI:57287"/>
        <dbReference type="ChEBI" id="CHEBI:57292"/>
        <dbReference type="ChEBI" id="CHEBI:83100"/>
        <dbReference type="ChEBI" id="CHEBI:83120"/>
        <dbReference type="EC" id="2.3.1.61"/>
    </reaction>
</comment>
<evidence type="ECO:0000256" key="2">
    <source>
        <dbReference type="ARBA" id="ARBA00004052"/>
    </source>
</evidence>
<keyword evidence="6" id="KW-0808">Transferase</keyword>
<evidence type="ECO:0000256" key="8">
    <source>
        <dbReference type="ARBA" id="ARBA00023315"/>
    </source>
</evidence>
<proteinExistence type="inferred from homology"/>
<dbReference type="Gene3D" id="2.40.50.100">
    <property type="match status" value="1"/>
</dbReference>
<dbReference type="EMBL" id="LXQC01000124">
    <property type="protein sequence ID" value="TFE69619.1"/>
    <property type="molecule type" value="Genomic_DNA"/>
</dbReference>
<dbReference type="NCBIfam" id="NF004309">
    <property type="entry name" value="PRK05704.1"/>
    <property type="match status" value="1"/>
</dbReference>
<dbReference type="InterPro" id="IPR023213">
    <property type="entry name" value="CAT-like_dom_sf"/>
</dbReference>
<comment type="cofactor">
    <cofactor evidence="1">
        <name>(R)-lipoate</name>
        <dbReference type="ChEBI" id="CHEBI:83088"/>
    </cofactor>
</comment>
<comment type="caution">
    <text evidence="12">The sequence shown here is derived from an EMBL/GenBank/DDBJ whole genome shotgun (WGS) entry which is preliminary data.</text>
</comment>
<dbReference type="GO" id="GO:0006099">
    <property type="term" value="P:tricarboxylic acid cycle"/>
    <property type="evidence" value="ECO:0007669"/>
    <property type="project" value="UniProtKB-UniRule"/>
</dbReference>
<dbReference type="InterPro" id="IPR003016">
    <property type="entry name" value="2-oxoA_DH_lipoyl-BS"/>
</dbReference>
<accession>A0A4Y8PEP3</accession>
<evidence type="ECO:0000256" key="6">
    <source>
        <dbReference type="ARBA" id="ARBA00022679"/>
    </source>
</evidence>
<evidence type="ECO:0000256" key="9">
    <source>
        <dbReference type="ARBA" id="ARBA00052761"/>
    </source>
</evidence>